<protein>
    <submittedName>
        <fullName evidence="1">Uncharacterized protein</fullName>
    </submittedName>
</protein>
<organism evidence="1 2">
    <name type="scientific">Nonomuraea jiangxiensis</name>
    <dbReference type="NCBI Taxonomy" id="633440"/>
    <lineage>
        <taxon>Bacteria</taxon>
        <taxon>Bacillati</taxon>
        <taxon>Actinomycetota</taxon>
        <taxon>Actinomycetes</taxon>
        <taxon>Streptosporangiales</taxon>
        <taxon>Streptosporangiaceae</taxon>
        <taxon>Nonomuraea</taxon>
    </lineage>
</organism>
<dbReference type="RefSeq" id="WP_143044236.1">
    <property type="nucleotide sequence ID" value="NZ_FNDJ01000041.1"/>
</dbReference>
<proteinExistence type="predicted"/>
<sequence>MTEGSISAEDARRALAASYPDFAYYGDHGQSLLIKGFEQGYLCGLAKGMLKVFAQCEIAVPEQVREQIMACEDIPTLEAWFHRALDAGSVEELFSPSHPLRAEQAQLAGGADGEPDLGERGA</sequence>
<dbReference type="OrthoDB" id="3431226at2"/>
<name>A0A1G9SFC1_9ACTN</name>
<evidence type="ECO:0000313" key="2">
    <source>
        <dbReference type="Proteomes" id="UP000199202"/>
    </source>
</evidence>
<dbReference type="Proteomes" id="UP000199202">
    <property type="component" value="Unassembled WGS sequence"/>
</dbReference>
<gene>
    <name evidence="1" type="ORF">SAMN05421869_14141</name>
</gene>
<keyword evidence="2" id="KW-1185">Reference proteome</keyword>
<dbReference type="AlphaFoldDB" id="A0A1G9SFC1"/>
<dbReference type="EMBL" id="FNDJ01000041">
    <property type="protein sequence ID" value="SDM34040.1"/>
    <property type="molecule type" value="Genomic_DNA"/>
</dbReference>
<evidence type="ECO:0000313" key="1">
    <source>
        <dbReference type="EMBL" id="SDM34040.1"/>
    </source>
</evidence>
<dbReference type="STRING" id="633440.SAMN05421869_14141"/>
<accession>A0A1G9SFC1</accession>
<reference evidence="1 2" key="1">
    <citation type="submission" date="2016-10" db="EMBL/GenBank/DDBJ databases">
        <authorList>
            <person name="de Groot N.N."/>
        </authorList>
    </citation>
    <scope>NUCLEOTIDE SEQUENCE [LARGE SCALE GENOMIC DNA]</scope>
    <source>
        <strain evidence="1 2">CGMCC 4.6533</strain>
    </source>
</reference>